<evidence type="ECO:0000313" key="2">
    <source>
        <dbReference type="Proteomes" id="UP000176101"/>
    </source>
</evidence>
<protein>
    <recommendedName>
        <fullName evidence="3">DUF1876 domain-containing protein</fullName>
    </recommendedName>
</protein>
<reference evidence="1 2" key="1">
    <citation type="journal article" date="2016" name="Front. Microbiol.">
        <title>Comparative Genomics Analysis of Streptomyces Species Reveals Their Adaptation to the Marine Environment and Their Diversity at the Genomic Level.</title>
        <authorList>
            <person name="Tian X."/>
            <person name="Zhang Z."/>
            <person name="Yang T."/>
            <person name="Chen M."/>
            <person name="Li J."/>
            <person name="Chen F."/>
            <person name="Yang J."/>
            <person name="Li W."/>
            <person name="Zhang B."/>
            <person name="Zhang Z."/>
            <person name="Wu J."/>
            <person name="Zhang C."/>
            <person name="Long L."/>
            <person name="Xiao J."/>
        </authorList>
    </citation>
    <scope>NUCLEOTIDE SEQUENCE [LARGE SCALE GENOMIC DNA]</scope>
    <source>
        <strain evidence="1 2">SCSIO 02100</strain>
    </source>
</reference>
<dbReference type="Proteomes" id="UP000176101">
    <property type="component" value="Unassembled WGS sequence"/>
</dbReference>
<dbReference type="InterPro" id="IPR038070">
    <property type="entry name" value="Rv2632c-like_sf"/>
</dbReference>
<sequence>MPTASWDVQLEMVNAERVTHCTARLVTGEDEVMLGHGIAHANPADEDVPYIGDELAAARALSDLAHQMLNSAARDIEAHTHQPVRRLRV</sequence>
<keyword evidence="2" id="KW-1185">Reference proteome</keyword>
<evidence type="ECO:0000313" key="1">
    <source>
        <dbReference type="EMBL" id="OEU96170.1"/>
    </source>
</evidence>
<dbReference type="Gene3D" id="3.30.160.240">
    <property type="entry name" value="Rv1738"/>
    <property type="match status" value="1"/>
</dbReference>
<proteinExistence type="predicted"/>
<dbReference type="OrthoDB" id="4828144at2"/>
<dbReference type="InterPro" id="IPR015057">
    <property type="entry name" value="Rv2632c-like"/>
</dbReference>
<dbReference type="SUPFAM" id="SSF143212">
    <property type="entry name" value="Rv2632c-like"/>
    <property type="match status" value="1"/>
</dbReference>
<dbReference type="Pfam" id="PF08962">
    <property type="entry name" value="Rv2632c-like"/>
    <property type="match status" value="1"/>
</dbReference>
<gene>
    <name evidence="1" type="ORF">AN216_21690</name>
</gene>
<dbReference type="EMBL" id="LJGU01000147">
    <property type="protein sequence ID" value="OEU96170.1"/>
    <property type="molecule type" value="Genomic_DNA"/>
</dbReference>
<organism evidence="1 2">
    <name type="scientific">Streptomyces oceani</name>
    <dbReference type="NCBI Taxonomy" id="1075402"/>
    <lineage>
        <taxon>Bacteria</taxon>
        <taxon>Bacillati</taxon>
        <taxon>Actinomycetota</taxon>
        <taxon>Actinomycetes</taxon>
        <taxon>Kitasatosporales</taxon>
        <taxon>Streptomycetaceae</taxon>
        <taxon>Streptomyces</taxon>
    </lineage>
</organism>
<dbReference type="STRING" id="1075402.AN216_21690"/>
<comment type="caution">
    <text evidence="1">The sequence shown here is derived from an EMBL/GenBank/DDBJ whole genome shotgun (WGS) entry which is preliminary data.</text>
</comment>
<evidence type="ECO:0008006" key="3">
    <source>
        <dbReference type="Google" id="ProtNLM"/>
    </source>
</evidence>
<accession>A0A1E7JWX6</accession>
<dbReference type="AlphaFoldDB" id="A0A1E7JWX6"/>
<name>A0A1E7JWX6_9ACTN</name>
<dbReference type="RefSeq" id="WP_070198382.1">
    <property type="nucleotide sequence ID" value="NZ_LJGU01000147.1"/>
</dbReference>